<evidence type="ECO:0000313" key="1">
    <source>
        <dbReference type="EMBL" id="MCX2848566.1"/>
    </source>
</evidence>
<evidence type="ECO:0008006" key="3">
    <source>
        <dbReference type="Google" id="ProtNLM"/>
    </source>
</evidence>
<comment type="caution">
    <text evidence="1">The sequence shown here is derived from an EMBL/GenBank/DDBJ whole genome shotgun (WGS) entry which is preliminary data.</text>
</comment>
<protein>
    <recommendedName>
        <fullName evidence="3">ATP-binding protein</fullName>
    </recommendedName>
</protein>
<keyword evidence="2" id="KW-1185">Reference proteome</keyword>
<gene>
    <name evidence="1" type="ORF">ORG12_07775</name>
</gene>
<accession>A0ABT3S2S0</accession>
<dbReference type="SUPFAM" id="SSF52540">
    <property type="entry name" value="P-loop containing nucleoside triphosphate hydrolases"/>
    <property type="match status" value="1"/>
</dbReference>
<sequence>MTALIIVKLWQQRDDQGRVIPEGYDDATVESMQGEHHVQMKSRRPSAGRFPVSQLRKDLRSIALAWKKRESAGLGLNTTLVLERSVENIDLPEWSLEPGRRNEGTAAHIRQSWPGDPDGADTFARSVQVETCTAPREDGIRILSDTRELPNALSEIIFSAICTEIGKLADLNADQELGGQASLTIHEVDAIVERVLAVVDIDLLEEATTLGVLSSVGWADPNLVEPVVPHQYPTPNLVVDRPSLIAHVVDTAVQSRLAVVAGPSGAGKSEATWAAVREMRAEYRWQELHSLVPSGRNGRESIALVVARIESLQPSRYAPVGILIDDAGRHDPTLLERLLRRMTALQSVAVIISVREEDRPLFPLLSAVAPIVPTLDDEFAHALWREYRKRGLTEWGGWREPAEASKGLLLEYVTLLTEGEGLDAVVSSQIQVRENDPSRHLELDILRLVSTANQYGVPLRASVVRDSLGAGLSEFTAAARRLVDEHLVLQDETTLLRPLHELRSAAIARAMNLFGQSEAEGTVIPLLDVTDIARFLRRCLENDSAVEPLVKTSVQRVQTDRRIDTLTAVVSGFRSDAFRSRAREWKQALDDAGVDSGLAATAFSMSRTQPTHDLDHLWRPEVLAAINRLRAMPTDPDLRAVWGGLDGKLVSQLLAEAASEESPESLLSALTVLRGFDLTAMDAAARMAGSHLSTWELEQAADVVEAFRLTSPALAVTAMVAAGGEQPALDRLVVERPWLVTLNREGDAVTGSWVFFNEDIQPDVNGSVVDICRLALALAPSADIARIQAVDTRGRRAMVGQYPLADKEIPRSNLPHRLEVAENRAQVRALSRLYGKGTITDKVAAEAEGFQIIQVLLKPVASAFLHERSLSSESRRQVVALKEALDVMTAPAQEGFEEELPGSLGGYPSDGDAVLVLRSFLQTVIPDLASASIKERNPQRAASNLKDNVAKLRSLIKIDRYRFLPSPPDISRLIDQLAAMQVIASAGSHYDHDLLLKMRASFNGVHSDDAVRSAADRAVSLAGNLLASEARSLQFALSRGGLEARVVSVATGVDSLTWPPAEFIAVVEQGTLVDYFGAIDSYAGIVRESRKYYLRRIWLAKKETRGVLRPSVMQVAHEGVLPLGKRSDLDSFEEFAPESISVLYREMIESAYIVASVIAVVAIRGSRLIPNGEGETLDRSVEGFRASLGLLRTGMESLEDTQYSESLGNVIDAVEALVETDLNNLQSLVGSGFMGWGPGRSKSLDALDPNEAAISGSGAQYVYSWLVTTAQVEDDLAAARSL</sequence>
<dbReference type="EMBL" id="JAPJDE010000002">
    <property type="protein sequence ID" value="MCX2848566.1"/>
    <property type="molecule type" value="Genomic_DNA"/>
</dbReference>
<organism evidence="1 2">
    <name type="scientific">Curtobacterium poinsettiae</name>
    <dbReference type="NCBI Taxonomy" id="159612"/>
    <lineage>
        <taxon>Bacteria</taxon>
        <taxon>Bacillati</taxon>
        <taxon>Actinomycetota</taxon>
        <taxon>Actinomycetes</taxon>
        <taxon>Micrococcales</taxon>
        <taxon>Microbacteriaceae</taxon>
        <taxon>Curtobacterium</taxon>
    </lineage>
</organism>
<evidence type="ECO:0000313" key="2">
    <source>
        <dbReference type="Proteomes" id="UP001207276"/>
    </source>
</evidence>
<proteinExistence type="predicted"/>
<dbReference type="Proteomes" id="UP001207276">
    <property type="component" value="Unassembled WGS sequence"/>
</dbReference>
<reference evidence="1 2" key="1">
    <citation type="submission" date="2022-11" db="EMBL/GenBank/DDBJ databases">
        <title>Taxonomy of Curtobacterium flaccumfaciens.</title>
        <authorList>
            <person name="Osdaghi E."/>
            <person name="Taghavi S.M."/>
            <person name="Hamidizade M."/>
            <person name="Abachi H."/>
            <person name="Fazliarab A."/>
            <person name="Baeyen S."/>
            <person name="Portier P."/>
            <person name="Van Vaerenbergh J."/>
            <person name="Jacques M.-A."/>
        </authorList>
    </citation>
    <scope>NUCLEOTIDE SEQUENCE [LARGE SCALE GENOMIC DNA]</scope>
    <source>
        <strain evidence="1 2">LMG 3715</strain>
    </source>
</reference>
<name>A0ABT3S2S0_9MICO</name>
<dbReference type="InterPro" id="IPR027417">
    <property type="entry name" value="P-loop_NTPase"/>
</dbReference>
<dbReference type="RefSeq" id="WP_214518849.1">
    <property type="nucleotide sequence ID" value="NZ_CP104934.1"/>
</dbReference>